<dbReference type="PANTHER" id="PTHR42913:SF4">
    <property type="entry name" value="ALTERNATIVE NAD(P)H-UBIQUINONE OXIDOREDUCTASE C1, CHLOROPLASTIC_MITOCHONDRIAL"/>
    <property type="match status" value="1"/>
</dbReference>
<gene>
    <name evidence="7" type="ORF">ACE1CA_32735</name>
</gene>
<dbReference type="Pfam" id="PF07992">
    <property type="entry name" value="Pyr_redox_2"/>
    <property type="match status" value="1"/>
</dbReference>
<dbReference type="PRINTS" id="PR00368">
    <property type="entry name" value="FADPNR"/>
</dbReference>
<keyword evidence="3" id="KW-0285">Flavoprotein</keyword>
<proteinExistence type="inferred from homology"/>
<reference evidence="7 8" key="1">
    <citation type="submission" date="2024-09" db="EMBL/GenBank/DDBJ databases">
        <title>Floridaenema gen nov. (Aerosakkonemataceae, Aerosakkonematales ord. nov., Cyanobacteria) from benthic tropical and subtropical fresh waters, with the description of four new species.</title>
        <authorList>
            <person name="Moretto J.A."/>
            <person name="Berthold D.E."/>
            <person name="Lefler F.W."/>
            <person name="Huang I.-S."/>
            <person name="Laughinghouse H. IV."/>
        </authorList>
    </citation>
    <scope>NUCLEOTIDE SEQUENCE [LARGE SCALE GENOMIC DNA]</scope>
    <source>
        <strain evidence="7 8">BLCC-F167</strain>
    </source>
</reference>
<sequence length="396" mass="44259">MSKQPARICILGGGFGGLYTALRLDSLPWEGEEKPEIVLVDRSDRFVFTPLLYELITEELQAWEVAPSFSEILRTTNIRFCQGIVSGIDIEQQRVQLQDSPEIPYDKLVLALGGESPLDIVPGASAYAFPFRSLADVNRLEERLRVLEASDKDKIRVAIVGAGYCGVELACKLADRLGDRGRFRLIEQADKILRTSPEFNRETALKVLNTKDIWIDLETTVDSITPDSISLLYKGQIDTIPAELVIWTAGMRGSNLVKILPLQQNQRSQLTTTSTLQAIDRPEIFVLGDLADCRDVEGEQVPASAQAAFQQSDFVAWNIWAALSDRPLLSFRYQNTGEILILGTQDATLSSMGLQLSGQLAYTLRRLIYLYRMPSLNHQLRVGVNWIANPILELFT</sequence>
<comment type="cofactor">
    <cofactor evidence="1">
        <name>FAD</name>
        <dbReference type="ChEBI" id="CHEBI:57692"/>
    </cofactor>
</comment>
<dbReference type="PRINTS" id="PR00411">
    <property type="entry name" value="PNDRDTASEI"/>
</dbReference>
<dbReference type="RefSeq" id="WP_413281559.1">
    <property type="nucleotide sequence ID" value="NZ_JBHFNT010000301.1"/>
</dbReference>
<evidence type="ECO:0000313" key="8">
    <source>
        <dbReference type="Proteomes" id="UP001576780"/>
    </source>
</evidence>
<dbReference type="EMBL" id="JBHFNT010000301">
    <property type="protein sequence ID" value="MFB2839282.1"/>
    <property type="molecule type" value="Genomic_DNA"/>
</dbReference>
<dbReference type="GO" id="GO:0016491">
    <property type="term" value="F:oxidoreductase activity"/>
    <property type="evidence" value="ECO:0007669"/>
    <property type="project" value="UniProtKB-KW"/>
</dbReference>
<keyword evidence="5 7" id="KW-0560">Oxidoreductase</keyword>
<dbReference type="InterPro" id="IPR023753">
    <property type="entry name" value="FAD/NAD-binding_dom"/>
</dbReference>
<dbReference type="PANTHER" id="PTHR42913">
    <property type="entry name" value="APOPTOSIS-INDUCING FACTOR 1"/>
    <property type="match status" value="1"/>
</dbReference>
<evidence type="ECO:0000256" key="1">
    <source>
        <dbReference type="ARBA" id="ARBA00001974"/>
    </source>
</evidence>
<dbReference type="Proteomes" id="UP001576780">
    <property type="component" value="Unassembled WGS sequence"/>
</dbReference>
<dbReference type="Gene3D" id="3.50.50.100">
    <property type="match status" value="1"/>
</dbReference>
<accession>A0ABV4WWV9</accession>
<keyword evidence="8" id="KW-1185">Reference proteome</keyword>
<feature type="domain" description="FAD/NAD(P)-binding" evidence="6">
    <location>
        <begin position="7"/>
        <end position="311"/>
    </location>
</feature>
<dbReference type="EC" id="1.6.5.-" evidence="7"/>
<evidence type="ECO:0000259" key="6">
    <source>
        <dbReference type="Pfam" id="PF07992"/>
    </source>
</evidence>
<dbReference type="SUPFAM" id="SSF51905">
    <property type="entry name" value="FAD/NAD(P)-binding domain"/>
    <property type="match status" value="2"/>
</dbReference>
<comment type="similarity">
    <text evidence="2">Belongs to the NADH dehydrogenase family.</text>
</comment>
<evidence type="ECO:0000256" key="5">
    <source>
        <dbReference type="ARBA" id="ARBA00023002"/>
    </source>
</evidence>
<protein>
    <submittedName>
        <fullName evidence="7">NAD(P)/FAD-dependent oxidoreductase</fullName>
        <ecNumber evidence="7">1.6.5.-</ecNumber>
    </submittedName>
</protein>
<comment type="caution">
    <text evidence="7">The sequence shown here is derived from an EMBL/GenBank/DDBJ whole genome shotgun (WGS) entry which is preliminary data.</text>
</comment>
<evidence type="ECO:0000313" key="7">
    <source>
        <dbReference type="EMBL" id="MFB2839282.1"/>
    </source>
</evidence>
<dbReference type="InterPro" id="IPR051169">
    <property type="entry name" value="NADH-Q_oxidoreductase"/>
</dbReference>
<dbReference type="InterPro" id="IPR036188">
    <property type="entry name" value="FAD/NAD-bd_sf"/>
</dbReference>
<organism evidence="7 8">
    <name type="scientific">Floridaenema evergladense BLCC-F167</name>
    <dbReference type="NCBI Taxonomy" id="3153639"/>
    <lineage>
        <taxon>Bacteria</taxon>
        <taxon>Bacillati</taxon>
        <taxon>Cyanobacteriota</taxon>
        <taxon>Cyanophyceae</taxon>
        <taxon>Oscillatoriophycideae</taxon>
        <taxon>Aerosakkonematales</taxon>
        <taxon>Aerosakkonemataceae</taxon>
        <taxon>Floridanema</taxon>
        <taxon>Floridanema evergladense</taxon>
    </lineage>
</organism>
<keyword evidence="4" id="KW-0274">FAD</keyword>
<evidence type="ECO:0000256" key="2">
    <source>
        <dbReference type="ARBA" id="ARBA00005272"/>
    </source>
</evidence>
<evidence type="ECO:0000256" key="4">
    <source>
        <dbReference type="ARBA" id="ARBA00022827"/>
    </source>
</evidence>
<evidence type="ECO:0000256" key="3">
    <source>
        <dbReference type="ARBA" id="ARBA00022630"/>
    </source>
</evidence>
<name>A0ABV4WWV9_9CYAN</name>